<proteinExistence type="inferred from homology"/>
<dbReference type="PANTHER" id="PTHR33392:SF6">
    <property type="entry name" value="POLYISOPRENYL-TEICHOIC ACID--PEPTIDOGLYCAN TEICHOIC ACID TRANSFERASE TAGU"/>
    <property type="match status" value="1"/>
</dbReference>
<dbReference type="AlphaFoldDB" id="A0A3E4QWU6"/>
<dbReference type="PANTHER" id="PTHR33392">
    <property type="entry name" value="POLYISOPRENYL-TEICHOIC ACID--PEPTIDOGLYCAN TEICHOIC ACID TRANSFERASE TAGU"/>
    <property type="match status" value="1"/>
</dbReference>
<organism evidence="3 4">
    <name type="scientific">Collinsella tanakaei</name>
    <dbReference type="NCBI Taxonomy" id="626935"/>
    <lineage>
        <taxon>Bacteria</taxon>
        <taxon>Bacillati</taxon>
        <taxon>Actinomycetota</taxon>
        <taxon>Coriobacteriia</taxon>
        <taxon>Coriobacteriales</taxon>
        <taxon>Coriobacteriaceae</taxon>
        <taxon>Collinsella</taxon>
    </lineage>
</organism>
<dbReference type="Pfam" id="PF03816">
    <property type="entry name" value="LytR_cpsA_psr"/>
    <property type="match status" value="1"/>
</dbReference>
<dbReference type="Proteomes" id="UP000260943">
    <property type="component" value="Unassembled WGS sequence"/>
</dbReference>
<name>A0A3E4QWU6_9ACTN</name>
<evidence type="ECO:0000259" key="2">
    <source>
        <dbReference type="Pfam" id="PF03816"/>
    </source>
</evidence>
<comment type="caution">
    <text evidence="3">The sequence shown here is derived from an EMBL/GenBank/DDBJ whole genome shotgun (WGS) entry which is preliminary data.</text>
</comment>
<accession>A0A3E4QWU6</accession>
<evidence type="ECO:0000313" key="4">
    <source>
        <dbReference type="Proteomes" id="UP000260943"/>
    </source>
</evidence>
<dbReference type="EMBL" id="QSRJ01000003">
    <property type="protein sequence ID" value="RGL11284.1"/>
    <property type="molecule type" value="Genomic_DNA"/>
</dbReference>
<gene>
    <name evidence="3" type="ORF">DXC81_03660</name>
</gene>
<evidence type="ECO:0000256" key="1">
    <source>
        <dbReference type="ARBA" id="ARBA00006068"/>
    </source>
</evidence>
<dbReference type="Gene3D" id="3.40.630.190">
    <property type="entry name" value="LCP protein"/>
    <property type="match status" value="1"/>
</dbReference>
<sequence length="334" mass="35828">MLSIGAIGYAAIALWVHSLDQSISLNEADVEKLKDALVVGDSDESKAFYMLVLGSDARDEGLTSRSDVTMLVRIDPRQYTIDLISIPRDTMVNIDGSTQKINAAYASGGAAGAVRVVSQFAGVDVSHYAEVHFDELKNIVDTLGGIWVNVPESFSAGNGGLDFKAGEQKLNGEQALAFARERYNVQGGDFGRAQAQRLIVEAIIKQVLASSPAEIPGLINQLAAAVTTDFSVSQIAKMALNYIGKDVTIYSAACPSYTLNIDGVSYVGTMFDEWRAMMQRVDAGLDPADETAEIPEKQLNDERLGMATNSAAPRDYKTLAENAMTTDDVAEVAN</sequence>
<comment type="similarity">
    <text evidence="1">Belongs to the LytR/CpsA/Psr (LCP) family.</text>
</comment>
<dbReference type="NCBIfam" id="TIGR00350">
    <property type="entry name" value="lytR_cpsA_psr"/>
    <property type="match status" value="1"/>
</dbReference>
<dbReference type="InterPro" id="IPR004474">
    <property type="entry name" value="LytR_CpsA_psr"/>
</dbReference>
<evidence type="ECO:0000313" key="3">
    <source>
        <dbReference type="EMBL" id="RGL11284.1"/>
    </source>
</evidence>
<dbReference type="InterPro" id="IPR050922">
    <property type="entry name" value="LytR/CpsA/Psr_CW_biosynth"/>
</dbReference>
<reference evidence="3 4" key="1">
    <citation type="submission" date="2018-08" db="EMBL/GenBank/DDBJ databases">
        <title>A genome reference for cultivated species of the human gut microbiota.</title>
        <authorList>
            <person name="Zou Y."/>
            <person name="Xue W."/>
            <person name="Luo G."/>
        </authorList>
    </citation>
    <scope>NUCLEOTIDE SEQUENCE [LARGE SCALE GENOMIC DNA]</scope>
    <source>
        <strain evidence="3 4">TF08-14</strain>
    </source>
</reference>
<feature type="domain" description="Cell envelope-related transcriptional attenuator" evidence="2">
    <location>
        <begin position="65"/>
        <end position="207"/>
    </location>
</feature>
<protein>
    <submittedName>
        <fullName evidence="3">LytR family transcriptional regulator</fullName>
    </submittedName>
</protein>